<evidence type="ECO:0000313" key="9">
    <source>
        <dbReference type="Proteomes" id="UP001201273"/>
    </source>
</evidence>
<keyword evidence="3 6" id="KW-0812">Transmembrane</keyword>
<dbReference type="Proteomes" id="UP001201273">
    <property type="component" value="Unassembled WGS sequence"/>
</dbReference>
<comment type="subcellular location">
    <subcellularLocation>
        <location evidence="1">Membrane</location>
        <topology evidence="1">Multi-pass membrane protein</topology>
    </subcellularLocation>
</comment>
<feature type="transmembrane region" description="Helical" evidence="6">
    <location>
        <begin position="37"/>
        <end position="61"/>
    </location>
</feature>
<dbReference type="Pfam" id="PF00114">
    <property type="entry name" value="Pilin"/>
    <property type="match status" value="1"/>
</dbReference>
<sequence>MEQVELKYKSRVASALLAIIGGSLGLHRFFLGQWWGVFYLLFSWTLIPAIVGLIEGIVFLATDQQQWNNKYNQGRQLGNEGGTVLILVMVLLPFVSVPVIGILAAISIPAYQDYTIKANAGMGHAQAQLVQAKIAAYVAQEQVLPADNEAIDVVRYPDNKAVALLDVHNGRIRVEFTPESKLTGALIYQASLNGDQVEWDCKGSTLAEKYLPAACR</sequence>
<dbReference type="InterPro" id="IPR001082">
    <property type="entry name" value="Pilin"/>
</dbReference>
<name>A0ABS8WH43_9GAMM</name>
<evidence type="ECO:0000256" key="4">
    <source>
        <dbReference type="ARBA" id="ARBA00022989"/>
    </source>
</evidence>
<evidence type="ECO:0000256" key="5">
    <source>
        <dbReference type="ARBA" id="ARBA00023136"/>
    </source>
</evidence>
<dbReference type="InterPro" id="IPR045584">
    <property type="entry name" value="Pilin-like"/>
</dbReference>
<evidence type="ECO:0000256" key="6">
    <source>
        <dbReference type="SAM" id="Phobius"/>
    </source>
</evidence>
<accession>A0ABS8WH43</accession>
<evidence type="ECO:0000256" key="3">
    <source>
        <dbReference type="ARBA" id="ARBA00022692"/>
    </source>
</evidence>
<evidence type="ECO:0000259" key="7">
    <source>
        <dbReference type="Pfam" id="PF05154"/>
    </source>
</evidence>
<evidence type="ECO:0000256" key="2">
    <source>
        <dbReference type="ARBA" id="ARBA00005233"/>
    </source>
</evidence>
<comment type="similarity">
    <text evidence="2">Belongs to the N-Me-Phe pilin family.</text>
</comment>
<dbReference type="Pfam" id="PF05154">
    <property type="entry name" value="TM2"/>
    <property type="match status" value="1"/>
</dbReference>
<protein>
    <submittedName>
        <fullName evidence="8">NINE protein</fullName>
    </submittedName>
</protein>
<reference evidence="8 9" key="1">
    <citation type="journal article" date="2022" name="Environ. Microbiol. Rep.">
        <title>Eco-phylogenetic analyses reveal divergent evolution of vitamin B12 metabolism in the marine bacterial family 'Psychromonadaceae'.</title>
        <authorList>
            <person name="Jin X."/>
            <person name="Yang Y."/>
            <person name="Cao H."/>
            <person name="Gao B."/>
            <person name="Zhao Z."/>
        </authorList>
    </citation>
    <scope>NUCLEOTIDE SEQUENCE [LARGE SCALE GENOMIC DNA]</scope>
    <source>
        <strain evidence="8 9">MKS20</strain>
    </source>
</reference>
<comment type="caution">
    <text evidence="8">The sequence shown here is derived from an EMBL/GenBank/DDBJ whole genome shotgun (WGS) entry which is preliminary data.</text>
</comment>
<feature type="domain" description="TM2" evidence="7">
    <location>
        <begin position="8"/>
        <end position="57"/>
    </location>
</feature>
<dbReference type="Gene3D" id="3.30.700.10">
    <property type="entry name" value="Glycoprotein, Type 4 Pilin"/>
    <property type="match status" value="1"/>
</dbReference>
<feature type="transmembrane region" description="Helical" evidence="6">
    <location>
        <begin position="12"/>
        <end position="31"/>
    </location>
</feature>
<evidence type="ECO:0000256" key="1">
    <source>
        <dbReference type="ARBA" id="ARBA00004141"/>
    </source>
</evidence>
<gene>
    <name evidence="8" type="ORF">K6Y31_19320</name>
</gene>
<dbReference type="EMBL" id="JAIMJA010000027">
    <property type="protein sequence ID" value="MCE2596929.1"/>
    <property type="molecule type" value="Genomic_DNA"/>
</dbReference>
<keyword evidence="5 6" id="KW-0472">Membrane</keyword>
<dbReference type="RefSeq" id="WP_233054684.1">
    <property type="nucleotide sequence ID" value="NZ_JAIMJA010000027.1"/>
</dbReference>
<evidence type="ECO:0000313" key="8">
    <source>
        <dbReference type="EMBL" id="MCE2596929.1"/>
    </source>
</evidence>
<organism evidence="8 9">
    <name type="scientific">Motilimonas cestriensis</name>
    <dbReference type="NCBI Taxonomy" id="2742685"/>
    <lineage>
        <taxon>Bacteria</taxon>
        <taxon>Pseudomonadati</taxon>
        <taxon>Pseudomonadota</taxon>
        <taxon>Gammaproteobacteria</taxon>
        <taxon>Alteromonadales</taxon>
        <taxon>Alteromonadales genera incertae sedis</taxon>
        <taxon>Motilimonas</taxon>
    </lineage>
</organism>
<feature type="transmembrane region" description="Helical" evidence="6">
    <location>
        <begin position="82"/>
        <end position="106"/>
    </location>
</feature>
<keyword evidence="4 6" id="KW-1133">Transmembrane helix</keyword>
<proteinExistence type="inferred from homology"/>
<keyword evidence="9" id="KW-1185">Reference proteome</keyword>
<dbReference type="InterPro" id="IPR007829">
    <property type="entry name" value="TM2"/>
</dbReference>
<dbReference type="SUPFAM" id="SSF54523">
    <property type="entry name" value="Pili subunits"/>
    <property type="match status" value="1"/>
</dbReference>